<evidence type="ECO:0000313" key="2">
    <source>
        <dbReference type="Proteomes" id="UP000771797"/>
    </source>
</evidence>
<evidence type="ECO:0000313" key="1">
    <source>
        <dbReference type="EMBL" id="KAF0803984.1"/>
    </source>
</evidence>
<gene>
    <name evidence="1" type="ORF">A6D6_03511</name>
</gene>
<accession>A0ABQ6Y452</accession>
<dbReference type="EMBL" id="AQPF01000042">
    <property type="protein sequence ID" value="KAF0803984.1"/>
    <property type="molecule type" value="Genomic_DNA"/>
</dbReference>
<dbReference type="RefSeq" id="WP_159661448.1">
    <property type="nucleotide sequence ID" value="NZ_AQPF01000042.1"/>
</dbReference>
<sequence length="509" mass="57434">MKRALLILASILLLIPVTVILALTIARDVPGGTYLPQPINSKFDSYAEVTWAEVDRLLPVMRLYGPDGTKLRGYLMVPFKKEALPLRGHGKDYVAEANGSIRFVQEEGLFGNRYPDIKDESDLNALKERSKDNLATDINGIQALKLVPVEPDAPELLRRQTDWHDARNRTQKIFQQLAQAKATPTWQTSFKGMLSLKLPGNYVLRYPEARSDAVAFKVWQRHGSDPKAHEMTLFATTNEDKYQRRKVAKNFFSNHPDHHSLGHDIHIAREPNGYYYIQAERDIDDTYILAKAETPDTRVAGDFIGIIKQLGTEELPLRSLAGEYIPAVDSDTGQKDYAGFVTFLGQRLTPLFNPDDDLFHGRSAPMASPDHPPRLDFFSFDQEGAVSIRIFLIRWDEANPPALQDVWPHAPAEDEYGKTVAAAGPALKLRINQQRKTCNSRYRLPIASLDDDLQLSLLFDVSSNSLPECQEAAAWFKQLDLAALRRAVPAIDNETVWRPFFQNASLKSR</sequence>
<dbReference type="Proteomes" id="UP000771797">
    <property type="component" value="Unassembled WGS sequence"/>
</dbReference>
<organism evidence="1 2">
    <name type="scientific">Alcanivorax xiamenensis</name>
    <dbReference type="NCBI Taxonomy" id="1177156"/>
    <lineage>
        <taxon>Bacteria</taxon>
        <taxon>Pseudomonadati</taxon>
        <taxon>Pseudomonadota</taxon>
        <taxon>Gammaproteobacteria</taxon>
        <taxon>Oceanospirillales</taxon>
        <taxon>Alcanivoracaceae</taxon>
        <taxon>Alcanivorax</taxon>
    </lineage>
</organism>
<protein>
    <recommendedName>
        <fullName evidence="3">Glucans biosynthesis protein</fullName>
    </recommendedName>
</protein>
<evidence type="ECO:0008006" key="3">
    <source>
        <dbReference type="Google" id="ProtNLM"/>
    </source>
</evidence>
<comment type="caution">
    <text evidence="1">The sequence shown here is derived from an EMBL/GenBank/DDBJ whole genome shotgun (WGS) entry which is preliminary data.</text>
</comment>
<name>A0ABQ6Y452_9GAMM</name>
<keyword evidence="2" id="KW-1185">Reference proteome</keyword>
<proteinExistence type="predicted"/>
<reference evidence="1 2" key="1">
    <citation type="submission" date="2012-09" db="EMBL/GenBank/DDBJ databases">
        <title>Genome Sequence of alkane-degrading Bacterium Alcanivorax sp. 6-D-6.</title>
        <authorList>
            <person name="Lai Q."/>
            <person name="Shao Z."/>
        </authorList>
    </citation>
    <scope>NUCLEOTIDE SEQUENCE [LARGE SCALE GENOMIC DNA]</scope>
    <source>
        <strain evidence="1 2">6-D-6</strain>
    </source>
</reference>